<proteinExistence type="predicted"/>
<reference evidence="3" key="2">
    <citation type="submission" date="2020-09" db="EMBL/GenBank/DDBJ databases">
        <title>Reference genome assembly for Australian Ascochyta lentis isolate Al4.</title>
        <authorList>
            <person name="Lee R.C."/>
            <person name="Farfan-Caceres L.M."/>
            <person name="Debler J.W."/>
            <person name="Williams A.H."/>
            <person name="Henares B.M."/>
        </authorList>
    </citation>
    <scope>NUCLEOTIDE SEQUENCE</scope>
    <source>
        <strain evidence="3">Al4</strain>
    </source>
</reference>
<evidence type="ECO:0000256" key="1">
    <source>
        <dbReference type="SAM" id="MobiDB-lite"/>
    </source>
</evidence>
<dbReference type="EMBL" id="RZGK01000004">
    <property type="protein sequence ID" value="KAF9699594.1"/>
    <property type="molecule type" value="Genomic_DNA"/>
</dbReference>
<evidence type="ECO:0000313" key="3">
    <source>
        <dbReference type="EMBL" id="KAF9699594.1"/>
    </source>
</evidence>
<dbReference type="OrthoDB" id="4158815at2759"/>
<name>A0A8H7MK22_9PLEO</name>
<evidence type="ECO:0000256" key="2">
    <source>
        <dbReference type="SAM" id="Phobius"/>
    </source>
</evidence>
<reference evidence="3" key="1">
    <citation type="submission" date="2018-12" db="EMBL/GenBank/DDBJ databases">
        <authorList>
            <person name="Syme R.A."/>
            <person name="Farfan-Caceres L."/>
            <person name="Lichtenzveig J."/>
        </authorList>
    </citation>
    <scope>NUCLEOTIDE SEQUENCE</scope>
    <source>
        <strain evidence="3">Al4</strain>
    </source>
</reference>
<keyword evidence="2" id="KW-1133">Transmembrane helix</keyword>
<keyword evidence="2" id="KW-0472">Membrane</keyword>
<accession>A0A8H7MK22</accession>
<keyword evidence="4" id="KW-1185">Reference proteome</keyword>
<sequence length="309" mass="33751">MTGPSLDTNQWYFLYVGNSKDNALWGTSLYSKGKEGAVFLNYTQTGVNNMRWQIYPFNDTSYIIRSKAGGANALLGTHYVPAEQTEGHTRPYMVKDSIADDSVFWQFGSWGDDSWWLTNARNGTTYHLNLKPNGLLTMDPNISAAAWGGQSWKFGSIEKIDDQTFSSVTLPSATSSSLEASATTTESSTSSSPTTTTPTTSTLPTPASTGLSTASKAGLGAGLGIAFVLVFFVLVFFYRRKRNARSTPIAQQPAYEPDREQVYEVAATTTEPVNEGYKHELPCQSVVEVEARQEKPAKLAELAGDMGRR</sequence>
<evidence type="ECO:0000313" key="4">
    <source>
        <dbReference type="Proteomes" id="UP000651452"/>
    </source>
</evidence>
<feature type="transmembrane region" description="Helical" evidence="2">
    <location>
        <begin position="217"/>
        <end position="238"/>
    </location>
</feature>
<dbReference type="AlphaFoldDB" id="A0A8H7MK22"/>
<keyword evidence="2" id="KW-0812">Transmembrane</keyword>
<gene>
    <name evidence="3" type="ORF">EKO04_002431</name>
</gene>
<protein>
    <recommendedName>
        <fullName evidence="5">Ricin B lectin domain-containing protein</fullName>
    </recommendedName>
</protein>
<feature type="region of interest" description="Disordered" evidence="1">
    <location>
        <begin position="176"/>
        <end position="211"/>
    </location>
</feature>
<dbReference type="Proteomes" id="UP000651452">
    <property type="component" value="Unassembled WGS sequence"/>
</dbReference>
<evidence type="ECO:0008006" key="5">
    <source>
        <dbReference type="Google" id="ProtNLM"/>
    </source>
</evidence>
<comment type="caution">
    <text evidence="3">The sequence shown here is derived from an EMBL/GenBank/DDBJ whole genome shotgun (WGS) entry which is preliminary data.</text>
</comment>
<organism evidence="3 4">
    <name type="scientific">Ascochyta lentis</name>
    <dbReference type="NCBI Taxonomy" id="205686"/>
    <lineage>
        <taxon>Eukaryota</taxon>
        <taxon>Fungi</taxon>
        <taxon>Dikarya</taxon>
        <taxon>Ascomycota</taxon>
        <taxon>Pezizomycotina</taxon>
        <taxon>Dothideomycetes</taxon>
        <taxon>Pleosporomycetidae</taxon>
        <taxon>Pleosporales</taxon>
        <taxon>Pleosporineae</taxon>
        <taxon>Didymellaceae</taxon>
        <taxon>Ascochyta</taxon>
    </lineage>
</organism>